<evidence type="ECO:0000313" key="1">
    <source>
        <dbReference type="EMBL" id="PPU91591.1"/>
    </source>
</evidence>
<name>A0A2S7EMC5_9XANT</name>
<comment type="caution">
    <text evidence="1">The sequence shown here is derived from an EMBL/GenBank/DDBJ whole genome shotgun (WGS) entry which is preliminary data.</text>
</comment>
<accession>A0A2S7EMC5</accession>
<organism evidence="1 2">
    <name type="scientific">Xanthomonas populi</name>
    <dbReference type="NCBI Taxonomy" id="53414"/>
    <lineage>
        <taxon>Bacteria</taxon>
        <taxon>Pseudomonadati</taxon>
        <taxon>Pseudomonadota</taxon>
        <taxon>Gammaproteobacteria</taxon>
        <taxon>Lysobacterales</taxon>
        <taxon>Lysobacteraceae</taxon>
        <taxon>Xanthomonas</taxon>
    </lineage>
</organism>
<proteinExistence type="predicted"/>
<dbReference type="Proteomes" id="UP000239939">
    <property type="component" value="Unassembled WGS sequence"/>
</dbReference>
<evidence type="ECO:0008006" key="3">
    <source>
        <dbReference type="Google" id="ProtNLM"/>
    </source>
</evidence>
<protein>
    <recommendedName>
        <fullName evidence="3">Integrase</fullName>
    </recommendedName>
</protein>
<evidence type="ECO:0000313" key="2">
    <source>
        <dbReference type="Proteomes" id="UP000239939"/>
    </source>
</evidence>
<keyword evidence="2" id="KW-1185">Reference proteome</keyword>
<dbReference type="InterPro" id="IPR012337">
    <property type="entry name" value="RNaseH-like_sf"/>
</dbReference>
<dbReference type="OrthoDB" id="6000949at2"/>
<sequence>MNRTIWQATIKRVHSHDHAHLREHLANFIDAYTFGRRLNALKGQTPYEFICKQWTSEPERFTVDRIQLMPGLNTSVTLKTALCAHSFPSVHDAMF</sequence>
<dbReference type="AlphaFoldDB" id="A0A2S7EMC5"/>
<dbReference type="EMBL" id="MDEJ01000084">
    <property type="protein sequence ID" value="PPU91591.1"/>
    <property type="molecule type" value="Genomic_DNA"/>
</dbReference>
<reference evidence="2" key="1">
    <citation type="submission" date="2016-08" db="EMBL/GenBank/DDBJ databases">
        <authorList>
            <person name="Merda D."/>
            <person name="Briand M."/>
            <person name="Taghouti G."/>
            <person name="Carrere S."/>
            <person name="Gouzy J."/>
            <person name="Portier P."/>
            <person name="Jacques M.-A."/>
            <person name="Fischer-Le Saux M."/>
        </authorList>
    </citation>
    <scope>NUCLEOTIDE SEQUENCE [LARGE SCALE GENOMIC DNA]</scope>
    <source>
        <strain evidence="2">CFBP1817</strain>
    </source>
</reference>
<dbReference type="SUPFAM" id="SSF53098">
    <property type="entry name" value="Ribonuclease H-like"/>
    <property type="match status" value="1"/>
</dbReference>
<gene>
    <name evidence="1" type="ORF">XpopCFBP1817_13525</name>
</gene>